<organism evidence="1 2">
    <name type="scientific">Desmophyllum pertusum</name>
    <dbReference type="NCBI Taxonomy" id="174260"/>
    <lineage>
        <taxon>Eukaryota</taxon>
        <taxon>Metazoa</taxon>
        <taxon>Cnidaria</taxon>
        <taxon>Anthozoa</taxon>
        <taxon>Hexacorallia</taxon>
        <taxon>Scleractinia</taxon>
        <taxon>Caryophylliina</taxon>
        <taxon>Caryophylliidae</taxon>
        <taxon>Desmophyllum</taxon>
    </lineage>
</organism>
<proteinExistence type="predicted"/>
<evidence type="ECO:0000313" key="2">
    <source>
        <dbReference type="Proteomes" id="UP001163046"/>
    </source>
</evidence>
<reference evidence="1" key="1">
    <citation type="submission" date="2023-01" db="EMBL/GenBank/DDBJ databases">
        <title>Genome assembly of the deep-sea coral Lophelia pertusa.</title>
        <authorList>
            <person name="Herrera S."/>
            <person name="Cordes E."/>
        </authorList>
    </citation>
    <scope>NUCLEOTIDE SEQUENCE</scope>
    <source>
        <strain evidence="1">USNM1676648</strain>
        <tissue evidence="1">Polyp</tissue>
    </source>
</reference>
<dbReference type="EMBL" id="MU827788">
    <property type="protein sequence ID" value="KAJ7331632.1"/>
    <property type="molecule type" value="Genomic_DNA"/>
</dbReference>
<evidence type="ECO:0000313" key="1">
    <source>
        <dbReference type="EMBL" id="KAJ7331632.1"/>
    </source>
</evidence>
<accession>A0A9X0CEN7</accession>
<comment type="caution">
    <text evidence="1">The sequence shown here is derived from an EMBL/GenBank/DDBJ whole genome shotgun (WGS) entry which is preliminary data.</text>
</comment>
<keyword evidence="2" id="KW-1185">Reference proteome</keyword>
<gene>
    <name evidence="1" type="ORF">OS493_019223</name>
</gene>
<dbReference type="OrthoDB" id="5959512at2759"/>
<protein>
    <submittedName>
        <fullName evidence="1">Uncharacterized protein</fullName>
    </submittedName>
</protein>
<dbReference type="Proteomes" id="UP001163046">
    <property type="component" value="Unassembled WGS sequence"/>
</dbReference>
<dbReference type="AlphaFoldDB" id="A0A9X0CEN7"/>
<name>A0A9X0CEN7_9CNID</name>
<sequence>MLIIINILGFRKACSFDFEEGIGGWQKTGTVFNNQPTFGDNPTARRREPANQQGNWWIGGAEDRPSEAAPAGKIQGDLPQGTLTSPCFRIVGQTISFLIGGGPDVNLVRAELIVNNKVVRRDTGGRKETMKRKSWDVGHFIGQHACVRIIDDSSGGWGHINFDDLKGDIICEKDYLH</sequence>